<dbReference type="EMBL" id="CP134050">
    <property type="protein sequence ID" value="WNC17667.1"/>
    <property type="molecule type" value="Genomic_DNA"/>
</dbReference>
<gene>
    <name evidence="4" type="ORF">RGB73_08360</name>
</gene>
<organism evidence="4 5">
    <name type="scientific">Brevibacillus brevis</name>
    <name type="common">Bacillus brevis</name>
    <dbReference type="NCBI Taxonomy" id="1393"/>
    <lineage>
        <taxon>Bacteria</taxon>
        <taxon>Bacillati</taxon>
        <taxon>Bacillota</taxon>
        <taxon>Bacilli</taxon>
        <taxon>Bacillales</taxon>
        <taxon>Paenibacillaceae</taxon>
        <taxon>Brevibacillus</taxon>
    </lineage>
</organism>
<evidence type="ECO:0000256" key="2">
    <source>
        <dbReference type="ARBA" id="ARBA00023315"/>
    </source>
</evidence>
<feature type="domain" description="N-acetyltransferase" evidence="3">
    <location>
        <begin position="15"/>
        <end position="181"/>
    </location>
</feature>
<accession>A0ABY9TEL1</accession>
<dbReference type="InterPro" id="IPR000182">
    <property type="entry name" value="GNAT_dom"/>
</dbReference>
<dbReference type="RefSeq" id="WP_310774194.1">
    <property type="nucleotide sequence ID" value="NZ_CP134050.1"/>
</dbReference>
<dbReference type="Pfam" id="PF00583">
    <property type="entry name" value="Acetyltransf_1"/>
    <property type="match status" value="1"/>
</dbReference>
<sequence length="199" mass="22281">MIIEAHPITVNGLTYTIRSASEEDAEQLSNVRLQIDGETENLDREPGEAFLDPAAFAELIRTDSEKPRNLLLVASVEDRIVGFSRCEGIYLKRLSHKVEFGVGVLQEFWGYGIGKHLLQASIDWADTNGIAKISLNVLATNEKAIRLYQRLGFEREGVLKRDKMLSDGKFYDTVVMGRFRADGLTDSPALAMSENRHLP</sequence>
<protein>
    <submittedName>
        <fullName evidence="4">GNAT family N-acetyltransferase</fullName>
    </submittedName>
</protein>
<dbReference type="PROSITE" id="PS51186">
    <property type="entry name" value="GNAT"/>
    <property type="match status" value="1"/>
</dbReference>
<name>A0ABY9TEL1_BREBE</name>
<keyword evidence="5" id="KW-1185">Reference proteome</keyword>
<keyword evidence="2" id="KW-0012">Acyltransferase</keyword>
<evidence type="ECO:0000313" key="5">
    <source>
        <dbReference type="Proteomes" id="UP001256827"/>
    </source>
</evidence>
<evidence type="ECO:0000313" key="4">
    <source>
        <dbReference type="EMBL" id="WNC17667.1"/>
    </source>
</evidence>
<dbReference type="InterPro" id="IPR016181">
    <property type="entry name" value="Acyl_CoA_acyltransferase"/>
</dbReference>
<dbReference type="SUPFAM" id="SSF55729">
    <property type="entry name" value="Acyl-CoA N-acyltransferases (Nat)"/>
    <property type="match status" value="1"/>
</dbReference>
<dbReference type="Proteomes" id="UP001256827">
    <property type="component" value="Chromosome"/>
</dbReference>
<evidence type="ECO:0000259" key="3">
    <source>
        <dbReference type="PROSITE" id="PS51186"/>
    </source>
</evidence>
<dbReference type="Gene3D" id="3.40.630.30">
    <property type="match status" value="1"/>
</dbReference>
<dbReference type="CDD" id="cd04301">
    <property type="entry name" value="NAT_SF"/>
    <property type="match status" value="1"/>
</dbReference>
<keyword evidence="1" id="KW-0808">Transferase</keyword>
<proteinExistence type="predicted"/>
<evidence type="ECO:0000256" key="1">
    <source>
        <dbReference type="ARBA" id="ARBA00022679"/>
    </source>
</evidence>
<dbReference type="PANTHER" id="PTHR43877">
    <property type="entry name" value="AMINOALKYLPHOSPHONATE N-ACETYLTRANSFERASE-RELATED-RELATED"/>
    <property type="match status" value="1"/>
</dbReference>
<dbReference type="InterPro" id="IPR050832">
    <property type="entry name" value="Bact_Acetyltransf"/>
</dbReference>
<reference evidence="4 5" key="1">
    <citation type="submission" date="2023-09" db="EMBL/GenBank/DDBJ databases">
        <title>Complete Genome and Methylome dissection of Bacillus brevis NEB573 original source of BbsI restriction endonuclease.</title>
        <authorList>
            <person name="Fomenkov A."/>
            <person name="Roberts R.D."/>
        </authorList>
    </citation>
    <scope>NUCLEOTIDE SEQUENCE [LARGE SCALE GENOMIC DNA]</scope>
    <source>
        <strain evidence="4 5">NEB573</strain>
    </source>
</reference>